<sequence>MQTTGRSRVSVALTITRIIDEISRRVGLVAVWLVLLSALLSAFNALFRYSIGAMISIERSIGGGFFGGMVALYTNYSSGLSEAVWYMFGGMVMLGGAWTLKMNEHVRVDLLYGAISERARTWIDLLGGLFFLMPLCIMLIYFTWPWFVQAWVQNVTSNAAGGLPRWPVRLMLPLGFGVLMLQGIAEIIKCILALTTNYHREFAYEKPIQ</sequence>
<dbReference type="Proteomes" id="UP000595460">
    <property type="component" value="Chromosome"/>
</dbReference>
<evidence type="ECO:0000313" key="12">
    <source>
        <dbReference type="Proteomes" id="UP000595460"/>
    </source>
</evidence>
<feature type="transmembrane region" description="Helical" evidence="9">
    <location>
        <begin position="83"/>
        <end position="100"/>
    </location>
</feature>
<feature type="domain" description="Tripartite ATP-independent periplasmic transporters DctQ component" evidence="10">
    <location>
        <begin position="79"/>
        <end position="190"/>
    </location>
</feature>
<proteinExistence type="inferred from homology"/>
<evidence type="ECO:0000256" key="4">
    <source>
        <dbReference type="ARBA" id="ARBA00022519"/>
    </source>
</evidence>
<evidence type="ECO:0000256" key="5">
    <source>
        <dbReference type="ARBA" id="ARBA00022692"/>
    </source>
</evidence>
<feature type="transmembrane region" description="Helical" evidence="9">
    <location>
        <begin position="26"/>
        <end position="47"/>
    </location>
</feature>
<evidence type="ECO:0000259" key="10">
    <source>
        <dbReference type="Pfam" id="PF04290"/>
    </source>
</evidence>
<evidence type="ECO:0000256" key="3">
    <source>
        <dbReference type="ARBA" id="ARBA00022475"/>
    </source>
</evidence>
<comment type="similarity">
    <text evidence="8 9">Belongs to the TRAP transporter small permease family.</text>
</comment>
<evidence type="ECO:0000256" key="8">
    <source>
        <dbReference type="ARBA" id="ARBA00038436"/>
    </source>
</evidence>
<comment type="subunit">
    <text evidence="9">The complex comprises the extracytoplasmic solute receptor protein and the two transmembrane proteins.</text>
</comment>
<keyword evidence="6 9" id="KW-1133">Transmembrane helix</keyword>
<keyword evidence="3" id="KW-1003">Cell membrane</keyword>
<feature type="transmembrane region" description="Helical" evidence="9">
    <location>
        <begin position="121"/>
        <end position="144"/>
    </location>
</feature>
<dbReference type="PANTHER" id="PTHR35011:SF4">
    <property type="entry name" value="SLL1102 PROTEIN"/>
    <property type="match status" value="1"/>
</dbReference>
<gene>
    <name evidence="11" type="ORF">JI749_05050</name>
</gene>
<comment type="subcellular location">
    <subcellularLocation>
        <location evidence="1 9">Cell inner membrane</location>
        <topology evidence="1 9">Multi-pass membrane protein</topology>
    </subcellularLocation>
</comment>
<keyword evidence="7 9" id="KW-0472">Membrane</keyword>
<name>A0ABX7BZM2_9HYPH</name>
<dbReference type="InterPro" id="IPR055348">
    <property type="entry name" value="DctQ"/>
</dbReference>
<comment type="function">
    <text evidence="9">Part of the tripartite ATP-independent periplasmic (TRAP) transport system.</text>
</comment>
<dbReference type="Pfam" id="PF04290">
    <property type="entry name" value="DctQ"/>
    <property type="match status" value="1"/>
</dbReference>
<dbReference type="EMBL" id="CP068047">
    <property type="protein sequence ID" value="QQR36988.1"/>
    <property type="molecule type" value="Genomic_DNA"/>
</dbReference>
<evidence type="ECO:0000256" key="2">
    <source>
        <dbReference type="ARBA" id="ARBA00022448"/>
    </source>
</evidence>
<protein>
    <recommendedName>
        <fullName evidence="9">TRAP transporter small permease protein</fullName>
    </recommendedName>
</protein>
<accession>A0ABX7BZM2</accession>
<keyword evidence="2 9" id="KW-0813">Transport</keyword>
<feature type="transmembrane region" description="Helical" evidence="9">
    <location>
        <begin position="170"/>
        <end position="192"/>
    </location>
</feature>
<dbReference type="InterPro" id="IPR007387">
    <property type="entry name" value="TRAP_DctQ"/>
</dbReference>
<keyword evidence="12" id="KW-1185">Reference proteome</keyword>
<keyword evidence="5 9" id="KW-0812">Transmembrane</keyword>
<dbReference type="PANTHER" id="PTHR35011">
    <property type="entry name" value="2,3-DIKETO-L-GULONATE TRAP TRANSPORTER SMALL PERMEASE PROTEIN YIAM"/>
    <property type="match status" value="1"/>
</dbReference>
<evidence type="ECO:0000313" key="11">
    <source>
        <dbReference type="EMBL" id="QQR36988.1"/>
    </source>
</evidence>
<evidence type="ECO:0000256" key="6">
    <source>
        <dbReference type="ARBA" id="ARBA00022989"/>
    </source>
</evidence>
<evidence type="ECO:0000256" key="1">
    <source>
        <dbReference type="ARBA" id="ARBA00004429"/>
    </source>
</evidence>
<organism evidence="11 12">
    <name type="scientific">Devosia oryziradicis</name>
    <dbReference type="NCBI Taxonomy" id="2801335"/>
    <lineage>
        <taxon>Bacteria</taxon>
        <taxon>Pseudomonadati</taxon>
        <taxon>Pseudomonadota</taxon>
        <taxon>Alphaproteobacteria</taxon>
        <taxon>Hyphomicrobiales</taxon>
        <taxon>Devosiaceae</taxon>
        <taxon>Devosia</taxon>
    </lineage>
</organism>
<keyword evidence="4 9" id="KW-0997">Cell inner membrane</keyword>
<evidence type="ECO:0000256" key="9">
    <source>
        <dbReference type="RuleBase" id="RU369079"/>
    </source>
</evidence>
<evidence type="ECO:0000256" key="7">
    <source>
        <dbReference type="ARBA" id="ARBA00023136"/>
    </source>
</evidence>
<reference evidence="11 12" key="1">
    <citation type="submission" date="2021-01" db="EMBL/GenBank/DDBJ databases">
        <title>Genome seq and assembly of Devosia sp. G19.</title>
        <authorList>
            <person name="Chhetri G."/>
        </authorList>
    </citation>
    <scope>NUCLEOTIDE SEQUENCE [LARGE SCALE GENOMIC DNA]</scope>
    <source>
        <strain evidence="11 12">G19</strain>
    </source>
</reference>